<dbReference type="RefSeq" id="WP_076759927.1">
    <property type="nucleotide sequence ID" value="NZ_JARMMK010000003.1"/>
</dbReference>
<dbReference type="OrthoDB" id="2339428at2"/>
<dbReference type="AlphaFoldDB" id="A0A1R1QR05"/>
<sequence length="576" mass="64656">MNYKRISLVYAAVLILSAVFYIPDSAAAKQENGGILIIYSTLDGKELSDVKMLDLIAGHFSSRVTVKKDADVKRTDLTEKKHIIYYGQTKRKLNKQLVSQISACKTPVIAIGYNAGQFSQFSGLSLTSKDSVYQVRSTSEKSEASLESGLKVLDVSGLKGKALYTYTSADGKAHPFVWKTDKANVYIGLTNLLNNNLLVAKQLREAFGETTGNTLLYLRLEDISPMSDEKLLLQAGSYLHERNIPFILSVIPVYLNPKTGDKVYLSDKPKLVKTLRKLQDMGGSVVVHGYTHAYRYSETGEGFEFWDAEADQPITSQNAEDAPSLLKKEQDFPNEAAYNSYLKPFRKNEETYTRQKLTRAIEDLTAEGLYPLAFEAPHYTMSEHGYQITSQYFSSIIGQVQLSDETWKTSGTGPFVTKPAMLHGMTLYPETLGYVDASDPNPLGDVEDNISQMIDFEGGVAGAFYHPYLGMEYLPELIDQMERIPNSEWLDLKKTKQTVKTDKVVIHTNGDGTIQVKSKVNAVEEFFDHHQQSPLEKALWILSSVVLLFVAMFLSYTLYLRATLKKRIFKERKSRG</sequence>
<dbReference type="InterPro" id="IPR018763">
    <property type="entry name" value="DUF2334"/>
</dbReference>
<name>A0A1R1QR05_9BACI</name>
<dbReference type="CDD" id="cd10923">
    <property type="entry name" value="CE4_COG5298"/>
    <property type="match status" value="1"/>
</dbReference>
<protein>
    <recommendedName>
        <fullName evidence="4">DUF2334 domain-containing protein</fullName>
    </recommendedName>
</protein>
<evidence type="ECO:0000313" key="2">
    <source>
        <dbReference type="EMBL" id="OMI07099.1"/>
    </source>
</evidence>
<dbReference type="Pfam" id="PF10096">
    <property type="entry name" value="DUF2334"/>
    <property type="match status" value="1"/>
</dbReference>
<organism evidence="2 3">
    <name type="scientific">Bacillus swezeyi</name>
    <dbReference type="NCBI Taxonomy" id="1925020"/>
    <lineage>
        <taxon>Bacteria</taxon>
        <taxon>Bacillati</taxon>
        <taxon>Bacillota</taxon>
        <taxon>Bacilli</taxon>
        <taxon>Bacillales</taxon>
        <taxon>Bacillaceae</taxon>
        <taxon>Bacillus</taxon>
    </lineage>
</organism>
<proteinExistence type="predicted"/>
<keyword evidence="1" id="KW-1133">Transmembrane helix</keyword>
<keyword evidence="3" id="KW-1185">Reference proteome</keyword>
<feature type="transmembrane region" description="Helical" evidence="1">
    <location>
        <begin position="538"/>
        <end position="560"/>
    </location>
</feature>
<accession>A0A1R1S1P9</accession>
<reference evidence="2 3" key="1">
    <citation type="submission" date="2017-01" db="EMBL/GenBank/DDBJ databases">
        <title>Bacillus phylogenomics.</title>
        <authorList>
            <person name="Dunlap C."/>
        </authorList>
    </citation>
    <scope>NUCLEOTIDE SEQUENCE [LARGE SCALE GENOMIC DNA]</scope>
    <source>
        <strain evidence="2 3">NRRL B-41282</strain>
    </source>
</reference>
<evidence type="ECO:0000313" key="3">
    <source>
        <dbReference type="Proteomes" id="UP000187367"/>
    </source>
</evidence>
<dbReference type="EMBL" id="MTJL01000011">
    <property type="protein sequence ID" value="OMI07099.1"/>
    <property type="molecule type" value="Genomic_DNA"/>
</dbReference>
<evidence type="ECO:0000256" key="1">
    <source>
        <dbReference type="SAM" id="Phobius"/>
    </source>
</evidence>
<gene>
    <name evidence="2" type="ORF">BW143_07875</name>
</gene>
<keyword evidence="1" id="KW-0472">Membrane</keyword>
<evidence type="ECO:0008006" key="4">
    <source>
        <dbReference type="Google" id="ProtNLM"/>
    </source>
</evidence>
<comment type="caution">
    <text evidence="2">The sequence shown here is derived from an EMBL/GenBank/DDBJ whole genome shotgun (WGS) entry which is preliminary data.</text>
</comment>
<keyword evidence="1" id="KW-0812">Transmembrane</keyword>
<accession>A0A1R1QR05</accession>
<dbReference type="Proteomes" id="UP000187367">
    <property type="component" value="Unassembled WGS sequence"/>
</dbReference>